<gene>
    <name evidence="1" type="ORF">DGMP_36300</name>
</gene>
<dbReference type="EMBL" id="AP024086">
    <property type="protein sequence ID" value="BCL62937.1"/>
    <property type="molecule type" value="Genomic_DNA"/>
</dbReference>
<proteinExistence type="predicted"/>
<dbReference type="AlphaFoldDB" id="A0A8D5FJU3"/>
<evidence type="ECO:0008006" key="3">
    <source>
        <dbReference type="Google" id="ProtNLM"/>
    </source>
</evidence>
<name>A0A8D5FJU3_9BACT</name>
<dbReference type="KEGG" id="dbk:DGMP_36300"/>
<organism evidence="1 2">
    <name type="scientific">Desulfomarina profundi</name>
    <dbReference type="NCBI Taxonomy" id="2772557"/>
    <lineage>
        <taxon>Bacteria</taxon>
        <taxon>Pseudomonadati</taxon>
        <taxon>Thermodesulfobacteriota</taxon>
        <taxon>Desulfobulbia</taxon>
        <taxon>Desulfobulbales</taxon>
        <taxon>Desulfobulbaceae</taxon>
        <taxon>Desulfomarina</taxon>
    </lineage>
</organism>
<dbReference type="Proteomes" id="UP000826725">
    <property type="component" value="Chromosome"/>
</dbReference>
<sequence>MFYHQHPYEIFIPPDAEKLIVGTLPPPRFSIGELKEKDVDFCYGSCDGLLWPLLDEIFSLSLLYDNSKRAVQQRKEFLCRQRIGICDIVASCKREKKDASDLGMREIRLRNILAQLHAHPSIKTLLFTGGNSQNGPEYLFRKQLKKHGLQLTLVRDILPRKHVFRFENREVTTFSLISPSNAANRAIGSNRSYKTRRRHDPSYSVFDFRLEQYREVFLEQEASFPRS</sequence>
<evidence type="ECO:0000313" key="2">
    <source>
        <dbReference type="Proteomes" id="UP000826725"/>
    </source>
</evidence>
<evidence type="ECO:0000313" key="1">
    <source>
        <dbReference type="EMBL" id="BCL62937.1"/>
    </source>
</evidence>
<protein>
    <recommendedName>
        <fullName evidence="3">DNA glycosylase</fullName>
    </recommendedName>
</protein>
<keyword evidence="2" id="KW-1185">Reference proteome</keyword>
<accession>A0A8D5FJU3</accession>
<dbReference type="RefSeq" id="WP_228855240.1">
    <property type="nucleotide sequence ID" value="NZ_AP024086.1"/>
</dbReference>
<reference evidence="1" key="1">
    <citation type="submission" date="2020-09" db="EMBL/GenBank/DDBJ databases">
        <title>Desulfogranum mesoprofundum gen. nov., sp. nov., a novel mesophilic, sulfate-reducing chemolithoautotroph isolated from a deep-sea hydrothermal vent chimney in the Suiyo Seamount.</title>
        <authorList>
            <person name="Hashimoto Y."/>
            <person name="Nakagawa S."/>
        </authorList>
    </citation>
    <scope>NUCLEOTIDE SEQUENCE</scope>
    <source>
        <strain evidence="1">KT2</strain>
    </source>
</reference>